<gene>
    <name evidence="1" type="ORF">SAMN06264855_11049</name>
</gene>
<reference evidence="1 2" key="1">
    <citation type="submission" date="2017-06" db="EMBL/GenBank/DDBJ databases">
        <authorList>
            <person name="Kim H.J."/>
            <person name="Triplett B.A."/>
        </authorList>
    </citation>
    <scope>NUCLEOTIDE SEQUENCE [LARGE SCALE GENOMIC DNA]</scope>
    <source>
        <strain evidence="1 2">DSM 8800</strain>
    </source>
</reference>
<evidence type="ECO:0000313" key="2">
    <source>
        <dbReference type="Proteomes" id="UP000198397"/>
    </source>
</evidence>
<protein>
    <submittedName>
        <fullName evidence="1">Uncharacterized protein</fullName>
    </submittedName>
</protein>
<dbReference type="AlphaFoldDB" id="A0A238WUK6"/>
<evidence type="ECO:0000313" key="1">
    <source>
        <dbReference type="EMBL" id="SNR50071.1"/>
    </source>
</evidence>
<accession>A0A238WUK6</accession>
<keyword evidence="2" id="KW-1185">Reference proteome</keyword>
<proteinExistence type="predicted"/>
<name>A0A238WUK6_HALVU</name>
<organism evidence="1 2">
    <name type="scientific">Halorubrum vacuolatum</name>
    <name type="common">Natronobacterium vacuolatum</name>
    <dbReference type="NCBI Taxonomy" id="63740"/>
    <lineage>
        <taxon>Archaea</taxon>
        <taxon>Methanobacteriati</taxon>
        <taxon>Methanobacteriota</taxon>
        <taxon>Stenosarchaea group</taxon>
        <taxon>Halobacteria</taxon>
        <taxon>Halobacteriales</taxon>
        <taxon>Haloferacaceae</taxon>
        <taxon>Halorubrum</taxon>
    </lineage>
</organism>
<sequence length="50" mass="5527">MDGGVVINRFTPRVIEPHMATAETKTARAQWGSRFGFLMAMIGAMGTERE</sequence>
<dbReference type="EMBL" id="FZNQ01000010">
    <property type="protein sequence ID" value="SNR50071.1"/>
    <property type="molecule type" value="Genomic_DNA"/>
</dbReference>
<dbReference type="Proteomes" id="UP000198397">
    <property type="component" value="Unassembled WGS sequence"/>
</dbReference>